<proteinExistence type="predicted"/>
<reference evidence="7 8" key="1">
    <citation type="submission" date="2020-08" db="EMBL/GenBank/DDBJ databases">
        <title>Sphingomonas sp. sand1-3 16S ribosomal RNA gene Genome sequencing and assembly.</title>
        <authorList>
            <person name="Kang M."/>
        </authorList>
    </citation>
    <scope>NUCLEOTIDE SEQUENCE [LARGE SCALE GENOMIC DNA]</scope>
    <source>
        <strain evidence="8">sand1-3</strain>
    </source>
</reference>
<dbReference type="InterPro" id="IPR001343">
    <property type="entry name" value="Hemolysn_Ca-bd"/>
</dbReference>
<dbReference type="Gene3D" id="2.60.40.10">
    <property type="entry name" value="Immunoglobulins"/>
    <property type="match status" value="1"/>
</dbReference>
<dbReference type="InterPro" id="IPR050557">
    <property type="entry name" value="RTX_toxin/Mannuronan_C5-epim"/>
</dbReference>
<dbReference type="PROSITE" id="PS00330">
    <property type="entry name" value="HEMOLYSIN_CALCIUM"/>
    <property type="match status" value="2"/>
</dbReference>
<keyword evidence="2" id="KW-0964">Secreted</keyword>
<dbReference type="InterPro" id="IPR040853">
    <property type="entry name" value="RapA2_cadherin-like"/>
</dbReference>
<protein>
    <recommendedName>
        <fullName evidence="9">SD-repeat containing protein B domain-containing protein</fullName>
    </recommendedName>
</protein>
<dbReference type="AlphaFoldDB" id="A0A7G9L2Z5"/>
<accession>A0A7G9L2Z5</accession>
<dbReference type="InterPro" id="IPR010221">
    <property type="entry name" value="VCBS_dom"/>
</dbReference>
<dbReference type="Pfam" id="PF00353">
    <property type="entry name" value="HemolysinCabind"/>
    <property type="match status" value="5"/>
</dbReference>
<dbReference type="PANTHER" id="PTHR38340">
    <property type="entry name" value="S-LAYER PROTEIN"/>
    <property type="match status" value="1"/>
</dbReference>
<dbReference type="InterPro" id="IPR033764">
    <property type="entry name" value="Sdr_B"/>
</dbReference>
<dbReference type="InterPro" id="IPR018511">
    <property type="entry name" value="Hemolysin-typ_Ca-bd_CS"/>
</dbReference>
<dbReference type="Pfam" id="PF17803">
    <property type="entry name" value="Cadherin_4"/>
    <property type="match status" value="1"/>
</dbReference>
<dbReference type="SUPFAM" id="SSF117074">
    <property type="entry name" value="Hypothetical protein PA1324"/>
    <property type="match status" value="1"/>
</dbReference>
<dbReference type="InterPro" id="IPR013783">
    <property type="entry name" value="Ig-like_fold"/>
</dbReference>
<feature type="region of interest" description="Disordered" evidence="4">
    <location>
        <begin position="129"/>
        <end position="158"/>
    </location>
</feature>
<evidence type="ECO:0000256" key="4">
    <source>
        <dbReference type="SAM" id="MobiDB-lite"/>
    </source>
</evidence>
<dbReference type="Gene3D" id="2.150.10.10">
    <property type="entry name" value="Serralysin-like metalloprotease, C-terminal"/>
    <property type="match status" value="3"/>
</dbReference>
<keyword evidence="8" id="KW-1185">Reference proteome</keyword>
<dbReference type="Pfam" id="PF17210">
    <property type="entry name" value="SdrD_B"/>
    <property type="match status" value="1"/>
</dbReference>
<evidence type="ECO:0000259" key="6">
    <source>
        <dbReference type="Pfam" id="PF17803"/>
    </source>
</evidence>
<dbReference type="RefSeq" id="WP_187479949.1">
    <property type="nucleotide sequence ID" value="NZ_CP060697.1"/>
</dbReference>
<dbReference type="KEGG" id="ssau:H8M03_01110"/>
<dbReference type="PRINTS" id="PR00313">
    <property type="entry name" value="CABNDNGRPT"/>
</dbReference>
<evidence type="ECO:0000256" key="1">
    <source>
        <dbReference type="ARBA" id="ARBA00004613"/>
    </source>
</evidence>
<evidence type="ECO:0000313" key="8">
    <source>
        <dbReference type="Proteomes" id="UP000515861"/>
    </source>
</evidence>
<comment type="subcellular location">
    <subcellularLocation>
        <location evidence="1">Secreted</location>
    </subcellularLocation>
</comment>
<sequence length="885" mass="89128">MSVILTKTFSQKMSAAAGETFAAAGEPVATNAPPGPFALAAGDLTLGDRVWYDTDGDGIYEDASETGIEGVAVSLYLDADNDGVADGAAIATVITDVSGAYTFSGLADGNYIVGIDASNFTAGGVLADLSPTGSNPDPDDNVDNDSNGAAQPDGSVTSRTITLTTGAEPTADGTGNNVNTTVDFGFFNTNQAPSISNLPGDSVTWTEGDGAVRLDDGNNAAVSDSDSTNFNEGSLTVSITGGYVAGEDRLGLAEGAVMFFGEPEIGTTVTINGVPIGSIGALSNDEIRIDFNSNATPSRVQALVRSFTFENSGDDAPTGGTRTVSWTLVDGDGTTAGGADTTQFTTTVEVAAVNDPAVAQDDAFATPEQSVVSGSLFADNGNGEDSDPDGQALTVAAVNGAPANVGTQITLPSGALLTVNADGTFSYDPNGAFDATPGAGSGGSNTAPTDSFTYMLADGNTATVVVTVNGTDTAFDEVLGTAGNDTLDGGWGADTMRGFAGNDIYIVDNAGDRVVESIGAGDDSLFTSVSYRLPANFETVVLVGSANIDAVGNGLDNRLYGNSGDNVLNGSTGADYMLGGVGNDTYIVDNLGDRAIENDGEGIDTVRSSVDFRLTRYVENLVLTGTGAIEGIGNAFDNVIVGNAGDNFIHGAGGSDSMRGGEGNDTYVVWNAGDTVVEAAGAGHDTVRTIVDFALGANVEDLILTGAGTISGTGNGLANYMLGNSSANILAGRGGDDAINGAAGNDRLLGEAGNDNLNGGNGADFIVGGTGSDDMTGGAGADLFVFYQGDFGGADPVAADRIRDFSRGEGDIIRLNNVDANTTVGGDQAFAFIGSGAFTGHAGELRYEQLGVDTYVFGDTNGDGTADFAIRVDGSHTFVGGDFIL</sequence>
<evidence type="ECO:0000256" key="3">
    <source>
        <dbReference type="ARBA" id="ARBA00022729"/>
    </source>
</evidence>
<gene>
    <name evidence="7" type="ORF">H8M03_01110</name>
</gene>
<dbReference type="GO" id="GO:0005509">
    <property type="term" value="F:calcium ion binding"/>
    <property type="evidence" value="ECO:0007669"/>
    <property type="project" value="InterPro"/>
</dbReference>
<dbReference type="NCBIfam" id="TIGR01965">
    <property type="entry name" value="VCBS_repeat"/>
    <property type="match status" value="1"/>
</dbReference>
<evidence type="ECO:0000256" key="2">
    <source>
        <dbReference type="ARBA" id="ARBA00022525"/>
    </source>
</evidence>
<dbReference type="SUPFAM" id="SSF51120">
    <property type="entry name" value="beta-Roll"/>
    <property type="match status" value="3"/>
</dbReference>
<feature type="domain" description="RapA2 cadherin-like" evidence="6">
    <location>
        <begin position="345"/>
        <end position="427"/>
    </location>
</feature>
<dbReference type="PANTHER" id="PTHR38340:SF1">
    <property type="entry name" value="S-LAYER PROTEIN"/>
    <property type="match status" value="1"/>
</dbReference>
<dbReference type="GO" id="GO:0005576">
    <property type="term" value="C:extracellular region"/>
    <property type="evidence" value="ECO:0007669"/>
    <property type="project" value="UniProtKB-SubCell"/>
</dbReference>
<dbReference type="Proteomes" id="UP000515861">
    <property type="component" value="Chromosome"/>
</dbReference>
<evidence type="ECO:0008006" key="9">
    <source>
        <dbReference type="Google" id="ProtNLM"/>
    </source>
</evidence>
<dbReference type="EMBL" id="CP060697">
    <property type="protein sequence ID" value="QNM82994.1"/>
    <property type="molecule type" value="Genomic_DNA"/>
</dbReference>
<evidence type="ECO:0000313" key="7">
    <source>
        <dbReference type="EMBL" id="QNM82994.1"/>
    </source>
</evidence>
<keyword evidence="3" id="KW-0732">Signal</keyword>
<organism evidence="7 8">
    <name type="scientific">Sphingomonas sabuli</name>
    <dbReference type="NCBI Taxonomy" id="2764186"/>
    <lineage>
        <taxon>Bacteria</taxon>
        <taxon>Pseudomonadati</taxon>
        <taxon>Pseudomonadota</taxon>
        <taxon>Alphaproteobacteria</taxon>
        <taxon>Sphingomonadales</taxon>
        <taxon>Sphingomonadaceae</taxon>
        <taxon>Sphingomonas</taxon>
    </lineage>
</organism>
<name>A0A7G9L2Z5_9SPHN</name>
<dbReference type="InterPro" id="IPR011049">
    <property type="entry name" value="Serralysin-like_metalloprot_C"/>
</dbReference>
<evidence type="ECO:0000259" key="5">
    <source>
        <dbReference type="Pfam" id="PF17210"/>
    </source>
</evidence>
<feature type="domain" description="SD-repeat containing protein B" evidence="5">
    <location>
        <begin position="45"/>
        <end position="151"/>
    </location>
</feature>